<sequence>MGTTVSENILGLLENLENLVQTIPSFRFNLISADPDDNKFVDCAIAANADFILTEDKHFEELKEIDFPKVQIKSISQFESILHG</sequence>
<feature type="domain" description="PIN" evidence="1">
    <location>
        <begin position="7"/>
        <end position="58"/>
    </location>
</feature>
<organism evidence="2 3">
    <name type="scientific">Algoriphagus taiwanensis</name>
    <dbReference type="NCBI Taxonomy" id="1445656"/>
    <lineage>
        <taxon>Bacteria</taxon>
        <taxon>Pseudomonadati</taxon>
        <taxon>Bacteroidota</taxon>
        <taxon>Cytophagia</taxon>
        <taxon>Cytophagales</taxon>
        <taxon>Cyclobacteriaceae</taxon>
        <taxon>Algoriphagus</taxon>
    </lineage>
</organism>
<reference evidence="2 3" key="1">
    <citation type="submission" date="2023-08" db="EMBL/GenBank/DDBJ databases">
        <title>Draft genome sequence of Algoriphagus taiwanensis.</title>
        <authorList>
            <person name="Takatani N."/>
            <person name="Hosokawa M."/>
            <person name="Sawabe T."/>
        </authorList>
    </citation>
    <scope>NUCLEOTIDE SEQUENCE [LARGE SCALE GENOMIC DNA]</scope>
    <source>
        <strain evidence="2 3">JCM 19755</strain>
    </source>
</reference>
<name>A0ABQ6PWX7_9BACT</name>
<protein>
    <recommendedName>
        <fullName evidence="1">PIN domain-containing protein</fullName>
    </recommendedName>
</protein>
<dbReference type="InterPro" id="IPR002716">
    <property type="entry name" value="PIN_dom"/>
</dbReference>
<evidence type="ECO:0000259" key="1">
    <source>
        <dbReference type="Pfam" id="PF13470"/>
    </source>
</evidence>
<proteinExistence type="predicted"/>
<evidence type="ECO:0000313" key="3">
    <source>
        <dbReference type="Proteomes" id="UP001307705"/>
    </source>
</evidence>
<dbReference type="EMBL" id="BTPE01000002">
    <property type="protein sequence ID" value="GMQ32464.1"/>
    <property type="molecule type" value="Genomic_DNA"/>
</dbReference>
<gene>
    <name evidence="2" type="ORF">Ataiwa_07360</name>
</gene>
<dbReference type="Proteomes" id="UP001307705">
    <property type="component" value="Unassembled WGS sequence"/>
</dbReference>
<evidence type="ECO:0000313" key="2">
    <source>
        <dbReference type="EMBL" id="GMQ32464.1"/>
    </source>
</evidence>
<dbReference type="Pfam" id="PF13470">
    <property type="entry name" value="PIN_3"/>
    <property type="match status" value="1"/>
</dbReference>
<keyword evidence="3" id="KW-1185">Reference proteome</keyword>
<comment type="caution">
    <text evidence="2">The sequence shown here is derived from an EMBL/GenBank/DDBJ whole genome shotgun (WGS) entry which is preliminary data.</text>
</comment>
<accession>A0ABQ6PWX7</accession>